<evidence type="ECO:0000313" key="4">
    <source>
        <dbReference type="Proteomes" id="UP000607559"/>
    </source>
</evidence>
<feature type="chain" id="PRO_5035236171" description="Thiol:disulfide interchange protein DsbD N-terminal domain-containing protein" evidence="1">
    <location>
        <begin position="20"/>
        <end position="150"/>
    </location>
</feature>
<dbReference type="EMBL" id="BMJC01000005">
    <property type="protein sequence ID" value="GGB19755.1"/>
    <property type="molecule type" value="Genomic_DNA"/>
</dbReference>
<dbReference type="Gene3D" id="2.60.40.1250">
    <property type="entry name" value="Thiol:disulfide interchange protein DsbD, N-terminal domain"/>
    <property type="match status" value="1"/>
</dbReference>
<name>A0A8J2UHV3_9BACT</name>
<evidence type="ECO:0000259" key="2">
    <source>
        <dbReference type="Pfam" id="PF11412"/>
    </source>
</evidence>
<protein>
    <recommendedName>
        <fullName evidence="2">Thiol:disulfide interchange protein DsbD N-terminal domain-containing protein</fullName>
    </recommendedName>
</protein>
<evidence type="ECO:0000313" key="3">
    <source>
        <dbReference type="EMBL" id="GGB19755.1"/>
    </source>
</evidence>
<accession>A0A8J2UHV3</accession>
<reference evidence="3" key="1">
    <citation type="journal article" date="2014" name="Int. J. Syst. Evol. Microbiol.">
        <title>Complete genome sequence of Corynebacterium casei LMG S-19264T (=DSM 44701T), isolated from a smear-ripened cheese.</title>
        <authorList>
            <consortium name="US DOE Joint Genome Institute (JGI-PGF)"/>
            <person name="Walter F."/>
            <person name="Albersmeier A."/>
            <person name="Kalinowski J."/>
            <person name="Ruckert C."/>
        </authorList>
    </citation>
    <scope>NUCLEOTIDE SEQUENCE</scope>
    <source>
        <strain evidence="3">CGMCC 1.15448</strain>
    </source>
</reference>
<keyword evidence="1" id="KW-0732">Signal</keyword>
<dbReference type="Proteomes" id="UP000607559">
    <property type="component" value="Unassembled WGS sequence"/>
</dbReference>
<dbReference type="InterPro" id="IPR028250">
    <property type="entry name" value="DsbDN"/>
</dbReference>
<dbReference type="Pfam" id="PF11412">
    <property type="entry name" value="DsbD_N"/>
    <property type="match status" value="1"/>
</dbReference>
<sequence>MKKLQLIISGLAFCLAATAQSNVVQFDYHAKKISDKVYEIHILAKMNDGWHIYSKDQPKQAISQPTRITFNSSPLYALKGPIKENGDKKKYEDKVADIVQYQYGGQVEFVQTLTLKATVKSTITGHITYQACTDEQCQTPQTIPFEVSID</sequence>
<feature type="domain" description="Thiol:disulfide interchange protein DsbD N-terminal" evidence="2">
    <location>
        <begin position="34"/>
        <end position="143"/>
    </location>
</feature>
<evidence type="ECO:0000256" key="1">
    <source>
        <dbReference type="SAM" id="SignalP"/>
    </source>
</evidence>
<feature type="signal peptide" evidence="1">
    <location>
        <begin position="1"/>
        <end position="19"/>
    </location>
</feature>
<proteinExistence type="predicted"/>
<dbReference type="AlphaFoldDB" id="A0A8J2UHV3"/>
<gene>
    <name evidence="3" type="ORF">GCM10011511_49370</name>
</gene>
<dbReference type="InterPro" id="IPR036929">
    <property type="entry name" value="DsbDN_sf"/>
</dbReference>
<comment type="caution">
    <text evidence="3">The sequence shown here is derived from an EMBL/GenBank/DDBJ whole genome shotgun (WGS) entry which is preliminary data.</text>
</comment>
<dbReference type="RefSeq" id="WP_188936803.1">
    <property type="nucleotide sequence ID" value="NZ_BMJC01000005.1"/>
</dbReference>
<organism evidence="3 4">
    <name type="scientific">Puia dinghuensis</name>
    <dbReference type="NCBI Taxonomy" id="1792502"/>
    <lineage>
        <taxon>Bacteria</taxon>
        <taxon>Pseudomonadati</taxon>
        <taxon>Bacteroidota</taxon>
        <taxon>Chitinophagia</taxon>
        <taxon>Chitinophagales</taxon>
        <taxon>Chitinophagaceae</taxon>
        <taxon>Puia</taxon>
    </lineage>
</organism>
<keyword evidence="4" id="KW-1185">Reference proteome</keyword>
<reference evidence="3" key="2">
    <citation type="submission" date="2020-09" db="EMBL/GenBank/DDBJ databases">
        <authorList>
            <person name="Sun Q."/>
            <person name="Zhou Y."/>
        </authorList>
    </citation>
    <scope>NUCLEOTIDE SEQUENCE</scope>
    <source>
        <strain evidence="3">CGMCC 1.15448</strain>
    </source>
</reference>